<dbReference type="GO" id="GO:0015031">
    <property type="term" value="P:protein transport"/>
    <property type="evidence" value="ECO:0007669"/>
    <property type="project" value="UniProtKB-KW"/>
</dbReference>
<name>A0AAV9NSS9_9EURO</name>
<protein>
    <recommendedName>
        <fullName evidence="3">Conserved oligomeric Golgi complex subunit 1</fullName>
    </recommendedName>
</protein>
<dbReference type="PANTHER" id="PTHR31658:SF0">
    <property type="entry name" value="CONSERVED OLIGOMERIC GOLGI COMPLEX SUBUNIT 1"/>
    <property type="match status" value="1"/>
</dbReference>
<organism evidence="8 9">
    <name type="scientific">Exophiala bonariae</name>
    <dbReference type="NCBI Taxonomy" id="1690606"/>
    <lineage>
        <taxon>Eukaryota</taxon>
        <taxon>Fungi</taxon>
        <taxon>Dikarya</taxon>
        <taxon>Ascomycota</taxon>
        <taxon>Pezizomycotina</taxon>
        <taxon>Eurotiomycetes</taxon>
        <taxon>Chaetothyriomycetidae</taxon>
        <taxon>Chaetothyriales</taxon>
        <taxon>Herpotrichiellaceae</taxon>
        <taxon>Exophiala</taxon>
    </lineage>
</organism>
<comment type="similarity">
    <text evidence="2">Belongs to the COG1 family.</text>
</comment>
<dbReference type="GeneID" id="89969337"/>
<accession>A0AAV9NSS9</accession>
<keyword evidence="6" id="KW-0333">Golgi apparatus</keyword>
<keyword evidence="4" id="KW-0813">Transport</keyword>
<dbReference type="AlphaFoldDB" id="A0AAV9NSS9"/>
<keyword evidence="5" id="KW-0653">Protein transport</keyword>
<evidence type="ECO:0000256" key="6">
    <source>
        <dbReference type="ARBA" id="ARBA00023034"/>
    </source>
</evidence>
<evidence type="ECO:0000256" key="5">
    <source>
        <dbReference type="ARBA" id="ARBA00022927"/>
    </source>
</evidence>
<evidence type="ECO:0000313" key="9">
    <source>
        <dbReference type="Proteomes" id="UP001358417"/>
    </source>
</evidence>
<comment type="subcellular location">
    <subcellularLocation>
        <location evidence="1">Golgi apparatus membrane</location>
        <topology evidence="1">Peripheral membrane protein</topology>
    </subcellularLocation>
</comment>
<evidence type="ECO:0000313" key="8">
    <source>
        <dbReference type="EMBL" id="KAK5065277.1"/>
    </source>
</evidence>
<sequence length="693" mass="77880">MESVGTITTWQQAFEEYRIPTTRVIEKQLKSSATRDKEKLRTLVGGSYRELLATAESIVVLDSKTKTAEEHMSIMGHNCRPPNHDTGTKSHDEKKIVLAELRLLQRCCTTIASILRETRFLHCSQLMVVSRLLLKSLSEHQLPAPSLDLLRNKVAHLRRQLLRQIDARFTTPVSNLLELVEAICSYCLITSVSSEDALSHLHQLRLDKIRRMLQRASDDSRHIQEALRYQLVSLQTFKALVGRPLAEAMTNMQKRAILTDQTLRNLESLDLDRTVSLISSDIQSFVPYFKKSTLSADDARAKLENWSDEASRVLVTSLKTHLNTSNDTAPILNLRQDLYTALLPSYFSTPGAANMHQQIRQIVNEKLQIICSTQVRQLQDITASLTKRMPDTPEVKSLWDEDTAKASANTRGSRLIKQVKSRHTGHHSSLNRAQKSLGRWIASIKATEASFTALSTTSWRDLMEEPDEEDEEEALDLSKQLGKTDAEGYVKFLQDSLRAGLSSLEAGIIDAATQIGTENPDISRSVALLRSIRMSVAALQDAFPDHMTFEKIHAAIPQLHDLVAIEVVNRLSEASERKKRSVKSSKERLPEDMPSPRAFVTLRRLCEIMFEIGGTDIWSATAVEKIKIQVQARVFNPEHNTAYMMNDFDEAYLRAALGSTTDTVGSASHSAGGHDRAAQEYWTRTKLLFGLLS</sequence>
<evidence type="ECO:0000256" key="7">
    <source>
        <dbReference type="ARBA" id="ARBA00023136"/>
    </source>
</evidence>
<dbReference type="PANTHER" id="PTHR31658">
    <property type="entry name" value="CONSERVED OLIGOMERIC GOLGI COMPLEX SUBUNIT 1"/>
    <property type="match status" value="1"/>
</dbReference>
<dbReference type="GO" id="GO:0006891">
    <property type="term" value="P:intra-Golgi vesicle-mediated transport"/>
    <property type="evidence" value="ECO:0007669"/>
    <property type="project" value="InterPro"/>
</dbReference>
<evidence type="ECO:0000256" key="1">
    <source>
        <dbReference type="ARBA" id="ARBA00004395"/>
    </source>
</evidence>
<keyword evidence="7" id="KW-0472">Membrane</keyword>
<dbReference type="GO" id="GO:0017119">
    <property type="term" value="C:Golgi transport complex"/>
    <property type="evidence" value="ECO:0007669"/>
    <property type="project" value="InterPro"/>
</dbReference>
<comment type="caution">
    <text evidence="8">The sequence shown here is derived from an EMBL/GenBank/DDBJ whole genome shotgun (WGS) entry which is preliminary data.</text>
</comment>
<evidence type="ECO:0000256" key="4">
    <source>
        <dbReference type="ARBA" id="ARBA00022448"/>
    </source>
</evidence>
<dbReference type="Pfam" id="PF08700">
    <property type="entry name" value="VPS51_Exo84_N"/>
    <property type="match status" value="1"/>
</dbReference>
<gene>
    <name evidence="8" type="ORF">LTR84_001115</name>
</gene>
<evidence type="ECO:0000256" key="2">
    <source>
        <dbReference type="ARBA" id="ARBA00006653"/>
    </source>
</evidence>
<proteinExistence type="inferred from homology"/>
<dbReference type="InterPro" id="IPR033370">
    <property type="entry name" value="COG1"/>
</dbReference>
<dbReference type="GO" id="GO:0000139">
    <property type="term" value="C:Golgi membrane"/>
    <property type="evidence" value="ECO:0007669"/>
    <property type="project" value="UniProtKB-SubCell"/>
</dbReference>
<dbReference type="Proteomes" id="UP001358417">
    <property type="component" value="Unassembled WGS sequence"/>
</dbReference>
<dbReference type="RefSeq" id="XP_064712601.1">
    <property type="nucleotide sequence ID" value="XM_064844741.1"/>
</dbReference>
<evidence type="ECO:0000256" key="3">
    <source>
        <dbReference type="ARBA" id="ARBA00020978"/>
    </source>
</evidence>
<keyword evidence="9" id="KW-1185">Reference proteome</keyword>
<dbReference type="EMBL" id="JAVRRD010000001">
    <property type="protein sequence ID" value="KAK5065277.1"/>
    <property type="molecule type" value="Genomic_DNA"/>
</dbReference>
<reference evidence="8 9" key="1">
    <citation type="submission" date="2023-08" db="EMBL/GenBank/DDBJ databases">
        <title>Black Yeasts Isolated from many extreme environments.</title>
        <authorList>
            <person name="Coleine C."/>
            <person name="Stajich J.E."/>
            <person name="Selbmann L."/>
        </authorList>
    </citation>
    <scope>NUCLEOTIDE SEQUENCE [LARGE SCALE GENOMIC DNA]</scope>
    <source>
        <strain evidence="8 9">CCFEE 5792</strain>
    </source>
</reference>